<reference evidence="1 2" key="2">
    <citation type="journal article" date="2018" name="Nature">
        <title>Mutant phenotypes for thousands of bacterial genes of unknown function.</title>
        <authorList>
            <person name="Price M.N."/>
            <person name="Wetmore K.M."/>
            <person name="Waters R.J."/>
            <person name="Callaghan M."/>
            <person name="Ray J."/>
            <person name="Liu H."/>
            <person name="Kuehl J.V."/>
            <person name="Melnyk R.A."/>
            <person name="Lamson J.S."/>
            <person name="Suh Y."/>
            <person name="Carlson H.K."/>
            <person name="Esquivel Z."/>
            <person name="Sadeeshkumar H."/>
            <person name="Chakraborty R."/>
            <person name="Zane G.M."/>
            <person name="Rubin B.E."/>
            <person name="Wall J.D."/>
            <person name="Visel A."/>
            <person name="Bristow J."/>
            <person name="Blow M.J."/>
            <person name="Arkin A.P."/>
            <person name="Deutschbauer A.M."/>
        </authorList>
    </citation>
    <scope>NUCLEOTIDE SEQUENCE [LARGE SCALE GENOMIC DNA]</scope>
    <source>
        <strain evidence="1 2">FW300-N2E3</strain>
    </source>
</reference>
<proteinExistence type="predicted"/>
<gene>
    <name evidence="1" type="ORF">AO353_28785</name>
</gene>
<name>A0A0N9WJ99_PSEFL</name>
<sequence length="181" mass="19440">MSTEHHHATSVSLPPESAIAKAYASMNLADAYSIELPTGASTNPELLARFIFAHQAPWVGSLLTVRDALVAGFGLKTAKHLASLDAESGAGRLGIFKVYSTSPTEVVLGEDDKHLDFRLSVLCSGQSSPGAKRHLTLSTVVHCHNRLGRLYIFLIAPFHRLVVQSNLRSAARIGWPSATEA</sequence>
<accession>A0A0N9WJ99</accession>
<dbReference type="InterPro" id="IPR021295">
    <property type="entry name" value="DUF2867"/>
</dbReference>
<organism evidence="1 2">
    <name type="scientific">Pseudomonas fluorescens</name>
    <dbReference type="NCBI Taxonomy" id="294"/>
    <lineage>
        <taxon>Bacteria</taxon>
        <taxon>Pseudomonadati</taxon>
        <taxon>Pseudomonadota</taxon>
        <taxon>Gammaproteobacteria</taxon>
        <taxon>Pseudomonadales</taxon>
        <taxon>Pseudomonadaceae</taxon>
        <taxon>Pseudomonas</taxon>
    </lineage>
</organism>
<protein>
    <recommendedName>
        <fullName evidence="3">DUF2867 domain-containing protein</fullName>
    </recommendedName>
</protein>
<evidence type="ECO:0008006" key="3">
    <source>
        <dbReference type="Google" id="ProtNLM"/>
    </source>
</evidence>
<dbReference type="OrthoDB" id="7058586at2"/>
<dbReference type="Proteomes" id="UP000066487">
    <property type="component" value="Chromosome"/>
</dbReference>
<dbReference type="Pfam" id="PF11066">
    <property type="entry name" value="DUF2867"/>
    <property type="match status" value="1"/>
</dbReference>
<evidence type="ECO:0000313" key="1">
    <source>
        <dbReference type="EMBL" id="ALI04854.1"/>
    </source>
</evidence>
<dbReference type="RefSeq" id="WP_054598036.1">
    <property type="nucleotide sequence ID" value="NZ_CP012830.1"/>
</dbReference>
<reference evidence="2" key="1">
    <citation type="submission" date="2015-09" db="EMBL/GenBank/DDBJ databases">
        <title>Whole genome sequence of Pseudomonas fluorescens FW300-N2E3.</title>
        <authorList>
            <person name="Ray J."/>
            <person name="Melnyk R."/>
            <person name="Deutschbauer A."/>
        </authorList>
    </citation>
    <scope>NUCLEOTIDE SEQUENCE [LARGE SCALE GENOMIC DNA]</scope>
    <source>
        <strain evidence="2">FW300-N2E3</strain>
    </source>
</reference>
<dbReference type="AlphaFoldDB" id="A0A0N9WJ99"/>
<evidence type="ECO:0000313" key="2">
    <source>
        <dbReference type="Proteomes" id="UP000066487"/>
    </source>
</evidence>
<dbReference type="EMBL" id="CP012830">
    <property type="protein sequence ID" value="ALI04854.1"/>
    <property type="molecule type" value="Genomic_DNA"/>
</dbReference>